<keyword evidence="4" id="KW-1185">Reference proteome</keyword>
<organism evidence="3 4">
    <name type="scientific">Pelagibius litoralis</name>
    <dbReference type="NCBI Taxonomy" id="374515"/>
    <lineage>
        <taxon>Bacteria</taxon>
        <taxon>Pseudomonadati</taxon>
        <taxon>Pseudomonadota</taxon>
        <taxon>Alphaproteobacteria</taxon>
        <taxon>Rhodospirillales</taxon>
        <taxon>Rhodovibrionaceae</taxon>
        <taxon>Pelagibius</taxon>
    </lineage>
</organism>
<dbReference type="EMBL" id="JAAQPH010000025">
    <property type="protein sequence ID" value="NIA71687.1"/>
    <property type="molecule type" value="Genomic_DNA"/>
</dbReference>
<dbReference type="AlphaFoldDB" id="A0A967F2A3"/>
<evidence type="ECO:0000256" key="2">
    <source>
        <dbReference type="SAM" id="SignalP"/>
    </source>
</evidence>
<feature type="signal peptide" evidence="2">
    <location>
        <begin position="1"/>
        <end position="26"/>
    </location>
</feature>
<reference evidence="3" key="1">
    <citation type="submission" date="2020-03" db="EMBL/GenBank/DDBJ databases">
        <title>Genome of Pelagibius litoralis DSM 21314T.</title>
        <authorList>
            <person name="Wang G."/>
        </authorList>
    </citation>
    <scope>NUCLEOTIDE SEQUENCE</scope>
    <source>
        <strain evidence="3">DSM 21314</strain>
    </source>
</reference>
<keyword evidence="2" id="KW-0732">Signal</keyword>
<dbReference type="InterPro" id="IPR021959">
    <property type="entry name" value="DUF3576"/>
</dbReference>
<evidence type="ECO:0000313" key="3">
    <source>
        <dbReference type="EMBL" id="NIA71687.1"/>
    </source>
</evidence>
<dbReference type="Proteomes" id="UP000761264">
    <property type="component" value="Unassembled WGS sequence"/>
</dbReference>
<accession>A0A967F2A3</accession>
<comment type="caution">
    <text evidence="3">The sequence shown here is derived from an EMBL/GenBank/DDBJ whole genome shotgun (WGS) entry which is preliminary data.</text>
</comment>
<name>A0A967F2A3_9PROT</name>
<proteinExistence type="predicted"/>
<evidence type="ECO:0000313" key="4">
    <source>
        <dbReference type="Proteomes" id="UP000761264"/>
    </source>
</evidence>
<sequence length="181" mass="19402">MTRTAFASKKTSLRLVAMALAVSVVAGCGLGGEAVYRDDTAEKLEETRGSILGNDQVGINNDSDRPDASGGDSGIGVNSYLWRASLDTVSFMPLASADPFGGVIITDWYSPPESAAERFKINVYILGRDLRADGVRAAVFRQLQDPRNGAWVDAVVEGQTPVDIENAILTRARQLRIASLQ</sequence>
<gene>
    <name evidence="3" type="ORF">HBA54_24135</name>
</gene>
<feature type="region of interest" description="Disordered" evidence="1">
    <location>
        <begin position="52"/>
        <end position="71"/>
    </location>
</feature>
<dbReference type="RefSeq" id="WP_167229639.1">
    <property type="nucleotide sequence ID" value="NZ_JAAQPH010000025.1"/>
</dbReference>
<dbReference type="Pfam" id="PF12100">
    <property type="entry name" value="DUF3576"/>
    <property type="match status" value="1"/>
</dbReference>
<protein>
    <submittedName>
        <fullName evidence="3">DUF3576 domain-containing protein</fullName>
    </submittedName>
</protein>
<dbReference type="PROSITE" id="PS51257">
    <property type="entry name" value="PROKAR_LIPOPROTEIN"/>
    <property type="match status" value="1"/>
</dbReference>
<feature type="chain" id="PRO_5037215298" evidence="2">
    <location>
        <begin position="27"/>
        <end position="181"/>
    </location>
</feature>
<evidence type="ECO:0000256" key="1">
    <source>
        <dbReference type="SAM" id="MobiDB-lite"/>
    </source>
</evidence>